<organism evidence="1 2">
    <name type="scientific">Youngiibacter fragilis 232.1</name>
    <dbReference type="NCBI Taxonomy" id="994573"/>
    <lineage>
        <taxon>Bacteria</taxon>
        <taxon>Bacillati</taxon>
        <taxon>Bacillota</taxon>
        <taxon>Clostridia</taxon>
        <taxon>Eubacteriales</taxon>
        <taxon>Clostridiaceae</taxon>
        <taxon>Youngiibacter</taxon>
    </lineage>
</organism>
<name>V7I9Y1_9CLOT</name>
<accession>V7I9Y1</accession>
<gene>
    <name evidence="1" type="ORF">T472_0202680</name>
</gene>
<dbReference type="Proteomes" id="UP000017747">
    <property type="component" value="Unassembled WGS sequence"/>
</dbReference>
<dbReference type="AlphaFoldDB" id="V7I9Y1"/>
<keyword evidence="2" id="KW-1185">Reference proteome</keyword>
<dbReference type="RefSeq" id="WP_023389133.1">
    <property type="nucleotide sequence ID" value="NZ_AXUN02000039.1"/>
</dbReference>
<dbReference type="OrthoDB" id="1749319at2"/>
<protein>
    <submittedName>
        <fullName evidence="1">Uncharacterized protein</fullName>
    </submittedName>
</protein>
<proteinExistence type="predicted"/>
<evidence type="ECO:0000313" key="2">
    <source>
        <dbReference type="Proteomes" id="UP000017747"/>
    </source>
</evidence>
<evidence type="ECO:0000313" key="1">
    <source>
        <dbReference type="EMBL" id="ETA82144.1"/>
    </source>
</evidence>
<reference evidence="1 2" key="1">
    <citation type="journal article" date="2014" name="Genome Announc.">
        <title>Genome Sequence of Youngiibacter fragilis, the Type Strain of the Genus Youngiibacter.</title>
        <authorList>
            <person name="Wawrik C.B."/>
            <person name="Callaghan A.V."/>
            <person name="Stamps B.W."/>
            <person name="Wawrik B."/>
        </authorList>
    </citation>
    <scope>NUCLEOTIDE SEQUENCE [LARGE SCALE GENOMIC DNA]</scope>
    <source>
        <strain evidence="1 2">232.1</strain>
    </source>
</reference>
<comment type="caution">
    <text evidence="1">The sequence shown here is derived from an EMBL/GenBank/DDBJ whole genome shotgun (WGS) entry which is preliminary data.</text>
</comment>
<sequence length="89" mass="9669">MAIENQFKGFLIQAKKEDMTMGYAPLRCPRCGEITLWKKSDSSYKGFSVGKAIIGSTIFGPLGSAAGALGKKKSRYRCGKCGYSEEFDG</sequence>
<dbReference type="EMBL" id="AXUN02000039">
    <property type="protein sequence ID" value="ETA82144.1"/>
    <property type="molecule type" value="Genomic_DNA"/>
</dbReference>